<organism evidence="1 2">
    <name type="scientific">Pseudorhodoferax aquiterrae</name>
    <dbReference type="NCBI Taxonomy" id="747304"/>
    <lineage>
        <taxon>Bacteria</taxon>
        <taxon>Pseudomonadati</taxon>
        <taxon>Pseudomonadota</taxon>
        <taxon>Betaproteobacteria</taxon>
        <taxon>Burkholderiales</taxon>
        <taxon>Comamonadaceae</taxon>
    </lineage>
</organism>
<dbReference type="EMBL" id="BMYK01000002">
    <property type="protein sequence ID" value="GHC73009.1"/>
    <property type="molecule type" value="Genomic_DNA"/>
</dbReference>
<dbReference type="RefSeq" id="WP_189685790.1">
    <property type="nucleotide sequence ID" value="NZ_BMYK01000002.1"/>
</dbReference>
<reference evidence="2" key="1">
    <citation type="journal article" date="2019" name="Int. J. Syst. Evol. Microbiol.">
        <title>The Global Catalogue of Microorganisms (GCM) 10K type strain sequencing project: providing services to taxonomists for standard genome sequencing and annotation.</title>
        <authorList>
            <consortium name="The Broad Institute Genomics Platform"/>
            <consortium name="The Broad Institute Genome Sequencing Center for Infectious Disease"/>
            <person name="Wu L."/>
            <person name="Ma J."/>
        </authorList>
    </citation>
    <scope>NUCLEOTIDE SEQUENCE [LARGE SCALE GENOMIC DNA]</scope>
    <source>
        <strain evidence="2">KCTC 23314</strain>
    </source>
</reference>
<comment type="caution">
    <text evidence="1">The sequence shown here is derived from an EMBL/GenBank/DDBJ whole genome shotgun (WGS) entry which is preliminary data.</text>
</comment>
<keyword evidence="2" id="KW-1185">Reference proteome</keyword>
<evidence type="ECO:0000313" key="2">
    <source>
        <dbReference type="Proteomes" id="UP000626210"/>
    </source>
</evidence>
<evidence type="ECO:0000313" key="1">
    <source>
        <dbReference type="EMBL" id="GHC73009.1"/>
    </source>
</evidence>
<evidence type="ECO:0008006" key="3">
    <source>
        <dbReference type="Google" id="ProtNLM"/>
    </source>
</evidence>
<name>A0ABQ3FXW4_9BURK</name>
<sequence length="68" mass="7858">MSEFLETPDVRKLTGFADHTKQDAWLTEQGIPHRVVRKKIIVSTEHVRRWLEGKRMVSSNGPNWSKAA</sequence>
<accession>A0ABQ3FXW4</accession>
<gene>
    <name evidence="1" type="ORF">GCM10007320_09290</name>
</gene>
<proteinExistence type="predicted"/>
<protein>
    <recommendedName>
        <fullName evidence="3">DUF4224 domain-containing protein</fullName>
    </recommendedName>
</protein>
<dbReference type="Proteomes" id="UP000626210">
    <property type="component" value="Unassembled WGS sequence"/>
</dbReference>